<organism evidence="2 3">
    <name type="scientific">Morchella conica CCBAS932</name>
    <dbReference type="NCBI Taxonomy" id="1392247"/>
    <lineage>
        <taxon>Eukaryota</taxon>
        <taxon>Fungi</taxon>
        <taxon>Dikarya</taxon>
        <taxon>Ascomycota</taxon>
        <taxon>Pezizomycotina</taxon>
        <taxon>Pezizomycetes</taxon>
        <taxon>Pezizales</taxon>
        <taxon>Morchellaceae</taxon>
        <taxon>Morchella</taxon>
    </lineage>
</organism>
<keyword evidence="3" id="KW-1185">Reference proteome</keyword>
<dbReference type="AlphaFoldDB" id="A0A3N4KPL0"/>
<reference evidence="2 3" key="1">
    <citation type="journal article" date="2018" name="Nat. Ecol. Evol.">
        <title>Pezizomycetes genomes reveal the molecular basis of ectomycorrhizal truffle lifestyle.</title>
        <authorList>
            <person name="Murat C."/>
            <person name="Payen T."/>
            <person name="Noel B."/>
            <person name="Kuo A."/>
            <person name="Morin E."/>
            <person name="Chen J."/>
            <person name="Kohler A."/>
            <person name="Krizsan K."/>
            <person name="Balestrini R."/>
            <person name="Da Silva C."/>
            <person name="Montanini B."/>
            <person name="Hainaut M."/>
            <person name="Levati E."/>
            <person name="Barry K.W."/>
            <person name="Belfiori B."/>
            <person name="Cichocki N."/>
            <person name="Clum A."/>
            <person name="Dockter R.B."/>
            <person name="Fauchery L."/>
            <person name="Guy J."/>
            <person name="Iotti M."/>
            <person name="Le Tacon F."/>
            <person name="Lindquist E.A."/>
            <person name="Lipzen A."/>
            <person name="Malagnac F."/>
            <person name="Mello A."/>
            <person name="Molinier V."/>
            <person name="Miyauchi S."/>
            <person name="Poulain J."/>
            <person name="Riccioni C."/>
            <person name="Rubini A."/>
            <person name="Sitrit Y."/>
            <person name="Splivallo R."/>
            <person name="Traeger S."/>
            <person name="Wang M."/>
            <person name="Zifcakova L."/>
            <person name="Wipf D."/>
            <person name="Zambonelli A."/>
            <person name="Paolocci F."/>
            <person name="Nowrousian M."/>
            <person name="Ottonello S."/>
            <person name="Baldrian P."/>
            <person name="Spatafora J.W."/>
            <person name="Henrissat B."/>
            <person name="Nagy L.G."/>
            <person name="Aury J.M."/>
            <person name="Wincker P."/>
            <person name="Grigoriev I.V."/>
            <person name="Bonfante P."/>
            <person name="Martin F.M."/>
        </authorList>
    </citation>
    <scope>NUCLEOTIDE SEQUENCE [LARGE SCALE GENOMIC DNA]</scope>
    <source>
        <strain evidence="2 3">CCBAS932</strain>
    </source>
</reference>
<accession>A0A3N4KPL0</accession>
<feature type="region of interest" description="Disordered" evidence="1">
    <location>
        <begin position="34"/>
        <end position="95"/>
    </location>
</feature>
<evidence type="ECO:0000313" key="3">
    <source>
        <dbReference type="Proteomes" id="UP000277580"/>
    </source>
</evidence>
<sequence length="95" mass="10405">MAILLFVYTRTSINAAKTNAKMQREADGGQISWRNQSLRQHGQLPDEPLPEQSGVARVIDRVSTGRGAGGERAMVEGVGGEDARIRDKARESRAR</sequence>
<gene>
    <name evidence="2" type="ORF">P167DRAFT_537748</name>
</gene>
<protein>
    <submittedName>
        <fullName evidence="2">Uncharacterized protein</fullName>
    </submittedName>
</protein>
<name>A0A3N4KPL0_9PEZI</name>
<evidence type="ECO:0000313" key="2">
    <source>
        <dbReference type="EMBL" id="RPB10301.1"/>
    </source>
</evidence>
<evidence type="ECO:0000256" key="1">
    <source>
        <dbReference type="SAM" id="MobiDB-lite"/>
    </source>
</evidence>
<dbReference type="OrthoDB" id="5304367at2759"/>
<feature type="compositionally biased region" description="Basic and acidic residues" evidence="1">
    <location>
        <begin position="81"/>
        <end position="95"/>
    </location>
</feature>
<dbReference type="InParanoid" id="A0A3N4KPL0"/>
<dbReference type="Proteomes" id="UP000277580">
    <property type="component" value="Unassembled WGS sequence"/>
</dbReference>
<proteinExistence type="predicted"/>
<dbReference type="EMBL" id="ML119144">
    <property type="protein sequence ID" value="RPB10301.1"/>
    <property type="molecule type" value="Genomic_DNA"/>
</dbReference>